<dbReference type="PaxDb" id="55529-EKX43547"/>
<dbReference type="OrthoDB" id="333024at2759"/>
<organism evidence="5">
    <name type="scientific">Guillardia theta (strain CCMP2712)</name>
    <name type="common">Cryptophyte</name>
    <dbReference type="NCBI Taxonomy" id="905079"/>
    <lineage>
        <taxon>Eukaryota</taxon>
        <taxon>Cryptophyceae</taxon>
        <taxon>Pyrenomonadales</taxon>
        <taxon>Geminigeraceae</taxon>
        <taxon>Guillardia</taxon>
    </lineage>
</organism>
<name>L1J5C9_GUITC</name>
<dbReference type="GeneID" id="17300223"/>
<dbReference type="GO" id="GO:0008170">
    <property type="term" value="F:N-methyltransferase activity"/>
    <property type="evidence" value="ECO:0007669"/>
    <property type="project" value="InterPro"/>
</dbReference>
<dbReference type="PROSITE" id="PS00092">
    <property type="entry name" value="N6_MTASE"/>
    <property type="match status" value="1"/>
</dbReference>
<keyword evidence="1" id="KW-0489">Methyltransferase</keyword>
<keyword evidence="2" id="KW-0808">Transferase</keyword>
<dbReference type="GO" id="GO:0009307">
    <property type="term" value="P:DNA restriction-modification system"/>
    <property type="evidence" value="ECO:0007669"/>
    <property type="project" value="UniProtKB-KW"/>
</dbReference>
<dbReference type="RefSeq" id="XP_005830527.1">
    <property type="nucleotide sequence ID" value="XM_005830470.1"/>
</dbReference>
<evidence type="ECO:0000256" key="2">
    <source>
        <dbReference type="ARBA" id="ARBA00022679"/>
    </source>
</evidence>
<dbReference type="KEGG" id="gtt:GUITHDRAFT_110353"/>
<keyword evidence="7" id="KW-1185">Reference proteome</keyword>
<sequence>MEHRMSLNHLPPVAEIEWNSLSCFPSATEQGAMTACLNGDVEYAVPELVLGEEVRNSFALSLQILFVSGLAGILLAPSLLSVMEKISNFVIDNDELDSVSVSSITRVDQLRVKELEAGGVEGIGRSKPGDVNEHEHACHHDTMKVLSEWGVIRNSKAVNPYDSVLPTENRLLLLLRCKSRWTHGFGPSVASCWDDDGESSGMTLPEFELRMIVESFGSDGARVKLVGMNDRRGVVLSLSMREQQRDGWDSLLNAHLTSARENELGLLCQAVRRSVLSHSLMYNIAGGSDIMQVLSLSLSEEGFTNIPFLRKLNGIRNDKRAETCLCLVEDAFDEHPSPTMLALVLQGILRTFSNNERKFKTATAMEPEISLLMANVAKIREDAIVLDPFCGSCSLLLAAGIILRGRCQLYGYDADGEIMGMLEKISSDFAHHSIAPPTIRRAGIETLGQDSDFRRLKFNAIITDPPYDMNAQILESEDKRSRKKKWREVEGQADSGQRVPMLIRCLLDIAHQRLTRLEMQ</sequence>
<evidence type="ECO:0000256" key="3">
    <source>
        <dbReference type="ARBA" id="ARBA00022747"/>
    </source>
</evidence>
<dbReference type="GO" id="GO:0032259">
    <property type="term" value="P:methylation"/>
    <property type="evidence" value="ECO:0007669"/>
    <property type="project" value="UniProtKB-KW"/>
</dbReference>
<evidence type="ECO:0000313" key="6">
    <source>
        <dbReference type="EnsemblProtists" id="EKX43547"/>
    </source>
</evidence>
<dbReference type="InterPro" id="IPR029063">
    <property type="entry name" value="SAM-dependent_MTases_sf"/>
</dbReference>
<dbReference type="EMBL" id="JH993009">
    <property type="protein sequence ID" value="EKX43547.1"/>
    <property type="molecule type" value="Genomic_DNA"/>
</dbReference>
<evidence type="ECO:0000313" key="7">
    <source>
        <dbReference type="Proteomes" id="UP000011087"/>
    </source>
</evidence>
<dbReference type="AlphaFoldDB" id="L1J5C9"/>
<reference evidence="7" key="2">
    <citation type="submission" date="2012-11" db="EMBL/GenBank/DDBJ databases">
        <authorList>
            <person name="Kuo A."/>
            <person name="Curtis B.A."/>
            <person name="Tanifuji G."/>
            <person name="Burki F."/>
            <person name="Gruber A."/>
            <person name="Irimia M."/>
            <person name="Maruyama S."/>
            <person name="Arias M.C."/>
            <person name="Ball S.G."/>
            <person name="Gile G.H."/>
            <person name="Hirakawa Y."/>
            <person name="Hopkins J.F."/>
            <person name="Rensing S.A."/>
            <person name="Schmutz J."/>
            <person name="Symeonidi A."/>
            <person name="Elias M."/>
            <person name="Eveleigh R.J."/>
            <person name="Herman E.K."/>
            <person name="Klute M.J."/>
            <person name="Nakayama T."/>
            <person name="Obornik M."/>
            <person name="Reyes-Prieto A."/>
            <person name="Armbrust E.V."/>
            <person name="Aves S.J."/>
            <person name="Beiko R.G."/>
            <person name="Coutinho P."/>
            <person name="Dacks J.B."/>
            <person name="Durnford D.G."/>
            <person name="Fast N.M."/>
            <person name="Green B.R."/>
            <person name="Grisdale C."/>
            <person name="Hempe F."/>
            <person name="Henrissat B."/>
            <person name="Hoppner M.P."/>
            <person name="Ishida K.-I."/>
            <person name="Kim E."/>
            <person name="Koreny L."/>
            <person name="Kroth P.G."/>
            <person name="Liu Y."/>
            <person name="Malik S.-B."/>
            <person name="Maier U.G."/>
            <person name="McRose D."/>
            <person name="Mock T."/>
            <person name="Neilson J.A."/>
            <person name="Onodera N.T."/>
            <person name="Poole A.M."/>
            <person name="Pritham E.J."/>
            <person name="Richards T.A."/>
            <person name="Rocap G."/>
            <person name="Roy S.W."/>
            <person name="Sarai C."/>
            <person name="Schaack S."/>
            <person name="Shirato S."/>
            <person name="Slamovits C.H."/>
            <person name="Spencer D.F."/>
            <person name="Suzuki S."/>
            <person name="Worden A.Z."/>
            <person name="Zauner S."/>
            <person name="Barry K."/>
            <person name="Bell C."/>
            <person name="Bharti A.K."/>
            <person name="Crow J.A."/>
            <person name="Grimwood J."/>
            <person name="Kramer R."/>
            <person name="Lindquist E."/>
            <person name="Lucas S."/>
            <person name="Salamov A."/>
            <person name="McFadden G.I."/>
            <person name="Lane C.E."/>
            <person name="Keeling P.J."/>
            <person name="Gray M.W."/>
            <person name="Grigoriev I.V."/>
            <person name="Archibald J.M."/>
        </authorList>
    </citation>
    <scope>NUCLEOTIDE SEQUENCE</scope>
    <source>
        <strain evidence="7">CCMP2712</strain>
    </source>
</reference>
<dbReference type="Proteomes" id="UP000011087">
    <property type="component" value="Unassembled WGS sequence"/>
</dbReference>
<protein>
    <recommendedName>
        <fullName evidence="4">DNA methylase adenine-specific domain-containing protein</fullName>
    </recommendedName>
</protein>
<evidence type="ECO:0000313" key="5">
    <source>
        <dbReference type="EMBL" id="EKX43547.1"/>
    </source>
</evidence>
<dbReference type="EnsemblProtists" id="EKX43547">
    <property type="protein sequence ID" value="EKX43547"/>
    <property type="gene ID" value="GUITHDRAFT_110353"/>
</dbReference>
<proteinExistence type="predicted"/>
<feature type="domain" description="DNA methylase adenine-specific" evidence="4">
    <location>
        <begin position="347"/>
        <end position="493"/>
    </location>
</feature>
<reference evidence="5 7" key="1">
    <citation type="journal article" date="2012" name="Nature">
        <title>Algal genomes reveal evolutionary mosaicism and the fate of nucleomorphs.</title>
        <authorList>
            <consortium name="DOE Joint Genome Institute"/>
            <person name="Curtis B.A."/>
            <person name="Tanifuji G."/>
            <person name="Burki F."/>
            <person name="Gruber A."/>
            <person name="Irimia M."/>
            <person name="Maruyama S."/>
            <person name="Arias M.C."/>
            <person name="Ball S.G."/>
            <person name="Gile G.H."/>
            <person name="Hirakawa Y."/>
            <person name="Hopkins J.F."/>
            <person name="Kuo A."/>
            <person name="Rensing S.A."/>
            <person name="Schmutz J."/>
            <person name="Symeonidi A."/>
            <person name="Elias M."/>
            <person name="Eveleigh R.J."/>
            <person name="Herman E.K."/>
            <person name="Klute M.J."/>
            <person name="Nakayama T."/>
            <person name="Obornik M."/>
            <person name="Reyes-Prieto A."/>
            <person name="Armbrust E.V."/>
            <person name="Aves S.J."/>
            <person name="Beiko R.G."/>
            <person name="Coutinho P."/>
            <person name="Dacks J.B."/>
            <person name="Durnford D.G."/>
            <person name="Fast N.M."/>
            <person name="Green B.R."/>
            <person name="Grisdale C.J."/>
            <person name="Hempel F."/>
            <person name="Henrissat B."/>
            <person name="Hoppner M.P."/>
            <person name="Ishida K."/>
            <person name="Kim E."/>
            <person name="Koreny L."/>
            <person name="Kroth P.G."/>
            <person name="Liu Y."/>
            <person name="Malik S.B."/>
            <person name="Maier U.G."/>
            <person name="McRose D."/>
            <person name="Mock T."/>
            <person name="Neilson J.A."/>
            <person name="Onodera N.T."/>
            <person name="Poole A.M."/>
            <person name="Pritham E.J."/>
            <person name="Richards T.A."/>
            <person name="Rocap G."/>
            <person name="Roy S.W."/>
            <person name="Sarai C."/>
            <person name="Schaack S."/>
            <person name="Shirato S."/>
            <person name="Slamovits C.H."/>
            <person name="Spencer D.F."/>
            <person name="Suzuki S."/>
            <person name="Worden A.Z."/>
            <person name="Zauner S."/>
            <person name="Barry K."/>
            <person name="Bell C."/>
            <person name="Bharti A.K."/>
            <person name="Crow J.A."/>
            <person name="Grimwood J."/>
            <person name="Kramer R."/>
            <person name="Lindquist E."/>
            <person name="Lucas S."/>
            <person name="Salamov A."/>
            <person name="McFadden G.I."/>
            <person name="Lane C.E."/>
            <person name="Keeling P.J."/>
            <person name="Gray M.W."/>
            <person name="Grigoriev I.V."/>
            <person name="Archibald J.M."/>
        </authorList>
    </citation>
    <scope>NUCLEOTIDE SEQUENCE</scope>
    <source>
        <strain evidence="5 7">CCMP2712</strain>
    </source>
</reference>
<dbReference type="SUPFAM" id="SSF53335">
    <property type="entry name" value="S-adenosyl-L-methionine-dependent methyltransferases"/>
    <property type="match status" value="1"/>
</dbReference>
<dbReference type="PANTHER" id="PTHR13370">
    <property type="entry name" value="RNA METHYLASE-RELATED"/>
    <property type="match status" value="1"/>
</dbReference>
<evidence type="ECO:0000259" key="4">
    <source>
        <dbReference type="Pfam" id="PF02384"/>
    </source>
</evidence>
<gene>
    <name evidence="5" type="ORF">GUITHDRAFT_110353</name>
</gene>
<reference evidence="6" key="3">
    <citation type="submission" date="2015-06" db="UniProtKB">
        <authorList>
            <consortium name="EnsemblProtists"/>
        </authorList>
    </citation>
    <scope>IDENTIFICATION</scope>
</reference>
<keyword evidence="3" id="KW-0680">Restriction system</keyword>
<dbReference type="Pfam" id="PF02384">
    <property type="entry name" value="N6_Mtase"/>
    <property type="match status" value="1"/>
</dbReference>
<dbReference type="GO" id="GO:0003677">
    <property type="term" value="F:DNA binding"/>
    <property type="evidence" value="ECO:0007669"/>
    <property type="project" value="InterPro"/>
</dbReference>
<dbReference type="PANTHER" id="PTHR13370:SF3">
    <property type="entry name" value="TRNA (GUANINE(10)-N2)-METHYLTRANSFERASE HOMOLOG"/>
    <property type="match status" value="1"/>
</dbReference>
<accession>L1J5C9</accession>
<dbReference type="HOGENOM" id="CLU_524250_0_0_1"/>
<dbReference type="InterPro" id="IPR002052">
    <property type="entry name" value="DNA_methylase_N6_adenine_CS"/>
</dbReference>
<evidence type="ECO:0000256" key="1">
    <source>
        <dbReference type="ARBA" id="ARBA00022603"/>
    </source>
</evidence>
<dbReference type="STRING" id="905079.L1J5C9"/>
<dbReference type="InterPro" id="IPR003356">
    <property type="entry name" value="DNA_methylase_A-5"/>
</dbReference>
<dbReference type="Gene3D" id="3.40.50.150">
    <property type="entry name" value="Vaccinia Virus protein VP39"/>
    <property type="match status" value="1"/>
</dbReference>
<dbReference type="GO" id="GO:0005737">
    <property type="term" value="C:cytoplasm"/>
    <property type="evidence" value="ECO:0007669"/>
    <property type="project" value="TreeGrafter"/>
</dbReference>